<organism evidence="2 3">
    <name type="scientific">Methylophilus rhizosphaerae</name>
    <dbReference type="NCBI Taxonomy" id="492660"/>
    <lineage>
        <taxon>Bacteria</taxon>
        <taxon>Pseudomonadati</taxon>
        <taxon>Pseudomonadota</taxon>
        <taxon>Betaproteobacteria</taxon>
        <taxon>Nitrosomonadales</taxon>
        <taxon>Methylophilaceae</taxon>
        <taxon>Methylophilus</taxon>
    </lineage>
</organism>
<proteinExistence type="predicted"/>
<accession>A0A1G9CGL2</accession>
<reference evidence="3" key="1">
    <citation type="submission" date="2016-10" db="EMBL/GenBank/DDBJ databases">
        <authorList>
            <person name="Varghese N."/>
            <person name="Submissions S."/>
        </authorList>
    </citation>
    <scope>NUCLEOTIDE SEQUENCE [LARGE SCALE GENOMIC DNA]</scope>
    <source>
        <strain evidence="3">CBMB127</strain>
    </source>
</reference>
<dbReference type="AlphaFoldDB" id="A0A1G9CGL2"/>
<keyword evidence="3" id="KW-1185">Reference proteome</keyword>
<dbReference type="Proteomes" id="UP000198629">
    <property type="component" value="Unassembled WGS sequence"/>
</dbReference>
<sequence length="42" mass="4931">MQVFPFDQVKVPEEIKRQLGKPRPSPPMKQPVYPDKPKKGKR</sequence>
<evidence type="ECO:0000313" key="2">
    <source>
        <dbReference type="EMBL" id="SDK50790.1"/>
    </source>
</evidence>
<gene>
    <name evidence="2" type="ORF">SAMN05192566_1446</name>
</gene>
<feature type="region of interest" description="Disordered" evidence="1">
    <location>
        <begin position="1"/>
        <end position="42"/>
    </location>
</feature>
<evidence type="ECO:0000313" key="3">
    <source>
        <dbReference type="Proteomes" id="UP000198629"/>
    </source>
</evidence>
<evidence type="ECO:0000256" key="1">
    <source>
        <dbReference type="SAM" id="MobiDB-lite"/>
    </source>
</evidence>
<protein>
    <submittedName>
        <fullName evidence="2">Uncharacterized protein</fullName>
    </submittedName>
</protein>
<dbReference type="EMBL" id="FNFX01000003">
    <property type="protein sequence ID" value="SDK50790.1"/>
    <property type="molecule type" value="Genomic_DNA"/>
</dbReference>
<name>A0A1G9CGL2_9PROT</name>